<name>A0A8H5FPL8_9AGAR</name>
<gene>
    <name evidence="3" type="ORF">D9758_011582</name>
</gene>
<dbReference type="Proteomes" id="UP000559256">
    <property type="component" value="Unassembled WGS sequence"/>
</dbReference>
<keyword evidence="2" id="KW-0732">Signal</keyword>
<feature type="transmembrane region" description="Helical" evidence="1">
    <location>
        <begin position="141"/>
        <end position="162"/>
    </location>
</feature>
<feature type="transmembrane region" description="Helical" evidence="1">
    <location>
        <begin position="97"/>
        <end position="120"/>
    </location>
</feature>
<keyword evidence="1" id="KW-0472">Membrane</keyword>
<comment type="caution">
    <text evidence="3">The sequence shown here is derived from an EMBL/GenBank/DDBJ whole genome shotgun (WGS) entry which is preliminary data.</text>
</comment>
<proteinExistence type="predicted"/>
<dbReference type="EMBL" id="JAACJM010000117">
    <property type="protein sequence ID" value="KAF5344920.1"/>
    <property type="molecule type" value="Genomic_DNA"/>
</dbReference>
<feature type="signal peptide" evidence="2">
    <location>
        <begin position="1"/>
        <end position="17"/>
    </location>
</feature>
<protein>
    <submittedName>
        <fullName evidence="3">Uncharacterized protein</fullName>
    </submittedName>
</protein>
<evidence type="ECO:0000256" key="1">
    <source>
        <dbReference type="SAM" id="Phobius"/>
    </source>
</evidence>
<evidence type="ECO:0000313" key="4">
    <source>
        <dbReference type="Proteomes" id="UP000559256"/>
    </source>
</evidence>
<reference evidence="3 4" key="1">
    <citation type="journal article" date="2020" name="ISME J.">
        <title>Uncovering the hidden diversity of litter-decomposition mechanisms in mushroom-forming fungi.</title>
        <authorList>
            <person name="Floudas D."/>
            <person name="Bentzer J."/>
            <person name="Ahren D."/>
            <person name="Johansson T."/>
            <person name="Persson P."/>
            <person name="Tunlid A."/>
        </authorList>
    </citation>
    <scope>NUCLEOTIDE SEQUENCE [LARGE SCALE GENOMIC DNA]</scope>
    <source>
        <strain evidence="3 4">CBS 291.85</strain>
    </source>
</reference>
<sequence length="232" mass="25096">MFFAFCVLWSFCSGMDGLMRLREACLLRFTHTSYWYNAALPAELCLITSQSTQAQALSFKERLTKSRLQAQDGFDLPPATETDPESRPLTGVQSAKVALYSLVLTFGIFLEVVGPLEAVVSSDGTGRPAPLGPLTKARVHFYSFICMAMVWAAFGIMFASQTPDECNPRNTGDFADSGCGTLAANIALSFIECLLSLATAALLWTKTTGPSSHVGDDRGTVAWHEMAKQGVS</sequence>
<feature type="chain" id="PRO_5034136629" evidence="2">
    <location>
        <begin position="18"/>
        <end position="232"/>
    </location>
</feature>
<dbReference type="AlphaFoldDB" id="A0A8H5FPL8"/>
<accession>A0A8H5FPL8</accession>
<organism evidence="3 4">
    <name type="scientific">Tetrapyrgos nigripes</name>
    <dbReference type="NCBI Taxonomy" id="182062"/>
    <lineage>
        <taxon>Eukaryota</taxon>
        <taxon>Fungi</taxon>
        <taxon>Dikarya</taxon>
        <taxon>Basidiomycota</taxon>
        <taxon>Agaricomycotina</taxon>
        <taxon>Agaricomycetes</taxon>
        <taxon>Agaricomycetidae</taxon>
        <taxon>Agaricales</taxon>
        <taxon>Marasmiineae</taxon>
        <taxon>Marasmiaceae</taxon>
        <taxon>Tetrapyrgos</taxon>
    </lineage>
</organism>
<evidence type="ECO:0000313" key="3">
    <source>
        <dbReference type="EMBL" id="KAF5344920.1"/>
    </source>
</evidence>
<feature type="transmembrane region" description="Helical" evidence="1">
    <location>
        <begin position="182"/>
        <end position="204"/>
    </location>
</feature>
<keyword evidence="1" id="KW-0812">Transmembrane</keyword>
<keyword evidence="1" id="KW-1133">Transmembrane helix</keyword>
<dbReference type="OrthoDB" id="2992074at2759"/>
<evidence type="ECO:0000256" key="2">
    <source>
        <dbReference type="SAM" id="SignalP"/>
    </source>
</evidence>
<keyword evidence="4" id="KW-1185">Reference proteome</keyword>